<gene>
    <name evidence="1" type="ORF">EYF80_007942</name>
</gene>
<evidence type="ECO:0000313" key="2">
    <source>
        <dbReference type="Proteomes" id="UP000314294"/>
    </source>
</evidence>
<sequence length="107" mass="11548">MLLRSQNRKRFTLLFNDRNSTSSCTVQIPENASISQRPPLCSQPRRLGMRSSRFWLINAQVKALGGGGGPGAGAGKPGWLSVLFTAPFSILSPLSSGPGMKKVFTQK</sequence>
<keyword evidence="2" id="KW-1185">Reference proteome</keyword>
<dbReference type="Proteomes" id="UP000314294">
    <property type="component" value="Unassembled WGS sequence"/>
</dbReference>
<name>A0A4Z2IX27_9TELE</name>
<dbReference type="EMBL" id="SRLO01000044">
    <property type="protein sequence ID" value="TNN81813.1"/>
    <property type="molecule type" value="Genomic_DNA"/>
</dbReference>
<reference evidence="1 2" key="1">
    <citation type="submission" date="2019-03" db="EMBL/GenBank/DDBJ databases">
        <title>First draft genome of Liparis tanakae, snailfish: a comprehensive survey of snailfish specific genes.</title>
        <authorList>
            <person name="Kim W."/>
            <person name="Song I."/>
            <person name="Jeong J.-H."/>
            <person name="Kim D."/>
            <person name="Kim S."/>
            <person name="Ryu S."/>
            <person name="Song J.Y."/>
            <person name="Lee S.K."/>
        </authorList>
    </citation>
    <scope>NUCLEOTIDE SEQUENCE [LARGE SCALE GENOMIC DNA]</scope>
    <source>
        <tissue evidence="1">Muscle</tissue>
    </source>
</reference>
<proteinExistence type="predicted"/>
<protein>
    <submittedName>
        <fullName evidence="1">Uncharacterized protein</fullName>
    </submittedName>
</protein>
<dbReference type="AlphaFoldDB" id="A0A4Z2IX27"/>
<accession>A0A4Z2IX27</accession>
<evidence type="ECO:0000313" key="1">
    <source>
        <dbReference type="EMBL" id="TNN81813.1"/>
    </source>
</evidence>
<organism evidence="1 2">
    <name type="scientific">Liparis tanakae</name>
    <name type="common">Tanaka's snailfish</name>
    <dbReference type="NCBI Taxonomy" id="230148"/>
    <lineage>
        <taxon>Eukaryota</taxon>
        <taxon>Metazoa</taxon>
        <taxon>Chordata</taxon>
        <taxon>Craniata</taxon>
        <taxon>Vertebrata</taxon>
        <taxon>Euteleostomi</taxon>
        <taxon>Actinopterygii</taxon>
        <taxon>Neopterygii</taxon>
        <taxon>Teleostei</taxon>
        <taxon>Neoteleostei</taxon>
        <taxon>Acanthomorphata</taxon>
        <taxon>Eupercaria</taxon>
        <taxon>Perciformes</taxon>
        <taxon>Cottioidei</taxon>
        <taxon>Cottales</taxon>
        <taxon>Liparidae</taxon>
        <taxon>Liparis</taxon>
    </lineage>
</organism>
<comment type="caution">
    <text evidence="1">The sequence shown here is derived from an EMBL/GenBank/DDBJ whole genome shotgun (WGS) entry which is preliminary data.</text>
</comment>